<feature type="region of interest" description="Disordered" evidence="1">
    <location>
        <begin position="1"/>
        <end position="21"/>
    </location>
</feature>
<dbReference type="InterPro" id="IPR011990">
    <property type="entry name" value="TPR-like_helical_dom_sf"/>
</dbReference>
<dbReference type="Pfam" id="PF13374">
    <property type="entry name" value="TPR_10"/>
    <property type="match status" value="4"/>
</dbReference>
<keyword evidence="4" id="KW-1185">Reference proteome</keyword>
<dbReference type="SMART" id="SM00028">
    <property type="entry name" value="TPR"/>
    <property type="match status" value="3"/>
</dbReference>
<gene>
    <name evidence="3" type="ORF">C8A05DRAFT_42826</name>
</gene>
<dbReference type="PANTHER" id="PTHR19959:SF119">
    <property type="entry name" value="FUNGAL LIPASE-LIKE DOMAIN-CONTAINING PROTEIN"/>
    <property type="match status" value="1"/>
</dbReference>
<name>A0AAN6RUM5_9PEZI</name>
<accession>A0AAN6RUM5</accession>
<organism evidence="3 4">
    <name type="scientific">Staphylotrichum tortipilum</name>
    <dbReference type="NCBI Taxonomy" id="2831512"/>
    <lineage>
        <taxon>Eukaryota</taxon>
        <taxon>Fungi</taxon>
        <taxon>Dikarya</taxon>
        <taxon>Ascomycota</taxon>
        <taxon>Pezizomycotina</taxon>
        <taxon>Sordariomycetes</taxon>
        <taxon>Sordariomycetidae</taxon>
        <taxon>Sordariales</taxon>
        <taxon>Chaetomiaceae</taxon>
        <taxon>Staphylotrichum</taxon>
    </lineage>
</organism>
<dbReference type="InterPro" id="IPR024983">
    <property type="entry name" value="CHAT_dom"/>
</dbReference>
<sequence length="751" mass="81835">MAAAIQGHASRTSVYREYENSRSTEDIDKAVGFARASIGAGHDGDPSLIAKLNNLGVMLESRYGRTGAMADLAEAIDVARQAVESTPHDHPNRAASLNNLGTKLTSRYERTGAIADLEEAIDMAKQVVKSTPHDHPNRAAGLSNLGNMLGRRYERTGAMADLEEAIGVARQAVESTPHDHPDWPGSLNNLGNKLRSRYERTGAMADLEEAIDVARQAAGRFNYLGNMLASRYDRTGAIIDLETTSSCLHDAWLCQTAIPFYRIQAAARCLKLLAAQTKIDAAIALGQAVIDLLPAVNTKLLDRNDQQYVNMSIFAGFIADPTNALEYLEKGRTVIIGQLVDGGSDVSALTESYPEIARQYEQLRDEVNRPSSRLDKDTGGGQVAGRRREAVAELDACIHKIRSIAGNERFLLGQTAAEMQQCAIGGTIVVVNITKFRSDAILVSRGAVKALSLPGLLASDAVAWLGKKWTGRRVRRHERAQKNKEYLEYLAWLWDVCVRPIFDEVHKAHDTTDRLPRIWWIGTGLGSSMPFHAAWVHSPGSTDNAFSKAVSSYTPSIKALEYAQQRARATDSAQGTLLIAAMPTTPGQVSQPDARKPPDLPGVAEEKKMITDIFNGHVPIEPLDLPSVDQVVVKLTDCYIAHFACHGSTDHADPSNSGLILQKHGEGQEAEQDRLTVHRVSELSLEHARIAYLSACSTAENGAAQLSDEVIHVVAWAVREAVMAVREAVMAVREAEMDQPLAWAQFVHFGA</sequence>
<dbReference type="AlphaFoldDB" id="A0AAN6RUM5"/>
<reference evidence="3" key="2">
    <citation type="submission" date="2023-05" db="EMBL/GenBank/DDBJ databases">
        <authorList>
            <consortium name="Lawrence Berkeley National Laboratory"/>
            <person name="Steindorff A."/>
            <person name="Hensen N."/>
            <person name="Bonometti L."/>
            <person name="Westerberg I."/>
            <person name="Brannstrom I.O."/>
            <person name="Guillou S."/>
            <person name="Cros-Aarteil S."/>
            <person name="Calhoun S."/>
            <person name="Haridas S."/>
            <person name="Kuo A."/>
            <person name="Mondo S."/>
            <person name="Pangilinan J."/>
            <person name="Riley R."/>
            <person name="Labutti K."/>
            <person name="Andreopoulos B."/>
            <person name="Lipzen A."/>
            <person name="Chen C."/>
            <person name="Yanf M."/>
            <person name="Daum C."/>
            <person name="Ng V."/>
            <person name="Clum A."/>
            <person name="Ohm R."/>
            <person name="Martin F."/>
            <person name="Silar P."/>
            <person name="Natvig D."/>
            <person name="Lalanne C."/>
            <person name="Gautier V."/>
            <person name="Ament-Velasquez S.L."/>
            <person name="Kruys A."/>
            <person name="Hutchinson M.I."/>
            <person name="Powell A.J."/>
            <person name="Barry K."/>
            <person name="Miller A.N."/>
            <person name="Grigoriev I.V."/>
            <person name="Debuchy R."/>
            <person name="Gladieux P."/>
            <person name="Thoren M.H."/>
            <person name="Johannesson H."/>
        </authorList>
    </citation>
    <scope>NUCLEOTIDE SEQUENCE</scope>
    <source>
        <strain evidence="3">CBS 103.79</strain>
    </source>
</reference>
<dbReference type="SUPFAM" id="SSF48452">
    <property type="entry name" value="TPR-like"/>
    <property type="match status" value="1"/>
</dbReference>
<evidence type="ECO:0000256" key="1">
    <source>
        <dbReference type="SAM" id="MobiDB-lite"/>
    </source>
</evidence>
<evidence type="ECO:0000259" key="2">
    <source>
        <dbReference type="Pfam" id="PF12770"/>
    </source>
</evidence>
<proteinExistence type="predicted"/>
<feature type="domain" description="CHAT" evidence="2">
    <location>
        <begin position="488"/>
        <end position="713"/>
    </location>
</feature>
<dbReference type="EMBL" id="MU855416">
    <property type="protein sequence ID" value="KAK3904052.1"/>
    <property type="molecule type" value="Genomic_DNA"/>
</dbReference>
<evidence type="ECO:0000313" key="4">
    <source>
        <dbReference type="Proteomes" id="UP001303889"/>
    </source>
</evidence>
<dbReference type="PANTHER" id="PTHR19959">
    <property type="entry name" value="KINESIN LIGHT CHAIN"/>
    <property type="match status" value="1"/>
</dbReference>
<dbReference type="Proteomes" id="UP001303889">
    <property type="component" value="Unassembled WGS sequence"/>
</dbReference>
<protein>
    <submittedName>
        <fullName evidence="3">CHAT domain-containing protein</fullName>
    </submittedName>
</protein>
<comment type="caution">
    <text evidence="3">The sequence shown here is derived from an EMBL/GenBank/DDBJ whole genome shotgun (WGS) entry which is preliminary data.</text>
</comment>
<dbReference type="InterPro" id="IPR019734">
    <property type="entry name" value="TPR_rpt"/>
</dbReference>
<reference evidence="3" key="1">
    <citation type="journal article" date="2023" name="Mol. Phylogenet. Evol.">
        <title>Genome-scale phylogeny and comparative genomics of the fungal order Sordariales.</title>
        <authorList>
            <person name="Hensen N."/>
            <person name="Bonometti L."/>
            <person name="Westerberg I."/>
            <person name="Brannstrom I.O."/>
            <person name="Guillou S."/>
            <person name="Cros-Aarteil S."/>
            <person name="Calhoun S."/>
            <person name="Haridas S."/>
            <person name="Kuo A."/>
            <person name="Mondo S."/>
            <person name="Pangilinan J."/>
            <person name="Riley R."/>
            <person name="LaButti K."/>
            <person name="Andreopoulos B."/>
            <person name="Lipzen A."/>
            <person name="Chen C."/>
            <person name="Yan M."/>
            <person name="Daum C."/>
            <person name="Ng V."/>
            <person name="Clum A."/>
            <person name="Steindorff A."/>
            <person name="Ohm R.A."/>
            <person name="Martin F."/>
            <person name="Silar P."/>
            <person name="Natvig D.O."/>
            <person name="Lalanne C."/>
            <person name="Gautier V."/>
            <person name="Ament-Velasquez S.L."/>
            <person name="Kruys A."/>
            <person name="Hutchinson M.I."/>
            <person name="Powell A.J."/>
            <person name="Barry K."/>
            <person name="Miller A.N."/>
            <person name="Grigoriev I.V."/>
            <person name="Debuchy R."/>
            <person name="Gladieux P."/>
            <person name="Hiltunen Thoren M."/>
            <person name="Johannesson H."/>
        </authorList>
    </citation>
    <scope>NUCLEOTIDE SEQUENCE</scope>
    <source>
        <strain evidence="3">CBS 103.79</strain>
    </source>
</reference>
<dbReference type="Gene3D" id="1.25.40.10">
    <property type="entry name" value="Tetratricopeptide repeat domain"/>
    <property type="match status" value="1"/>
</dbReference>
<evidence type="ECO:0000313" key="3">
    <source>
        <dbReference type="EMBL" id="KAK3904052.1"/>
    </source>
</evidence>
<dbReference type="Pfam" id="PF12770">
    <property type="entry name" value="CHAT"/>
    <property type="match status" value="1"/>
</dbReference>